<evidence type="ECO:0000259" key="4">
    <source>
        <dbReference type="Pfam" id="PF13407"/>
    </source>
</evidence>
<proteinExistence type="predicted"/>
<evidence type="ECO:0000313" key="6">
    <source>
        <dbReference type="Proteomes" id="UP000322530"/>
    </source>
</evidence>
<dbReference type="AlphaFoldDB" id="A0A5A5TH60"/>
<organism evidence="5 6">
    <name type="scientific">Dictyobacter arantiisoli</name>
    <dbReference type="NCBI Taxonomy" id="2014874"/>
    <lineage>
        <taxon>Bacteria</taxon>
        <taxon>Bacillati</taxon>
        <taxon>Chloroflexota</taxon>
        <taxon>Ktedonobacteria</taxon>
        <taxon>Ktedonobacterales</taxon>
        <taxon>Dictyobacteraceae</taxon>
        <taxon>Dictyobacter</taxon>
    </lineage>
</organism>
<evidence type="ECO:0000256" key="3">
    <source>
        <dbReference type="SAM" id="SignalP"/>
    </source>
</evidence>
<dbReference type="EMBL" id="BIXY01000075">
    <property type="protein sequence ID" value="GCF10575.1"/>
    <property type="molecule type" value="Genomic_DNA"/>
</dbReference>
<reference evidence="5 6" key="1">
    <citation type="submission" date="2019-01" db="EMBL/GenBank/DDBJ databases">
        <title>Draft genome sequence of Dictyobacter sp. Uno17.</title>
        <authorList>
            <person name="Wang C.M."/>
            <person name="Zheng Y."/>
            <person name="Sakai Y."/>
            <person name="Abe K."/>
            <person name="Yokota A."/>
            <person name="Yabe S."/>
        </authorList>
    </citation>
    <scope>NUCLEOTIDE SEQUENCE [LARGE SCALE GENOMIC DNA]</scope>
    <source>
        <strain evidence="5 6">Uno17</strain>
    </source>
</reference>
<dbReference type="SUPFAM" id="SSF53822">
    <property type="entry name" value="Periplasmic binding protein-like I"/>
    <property type="match status" value="1"/>
</dbReference>
<dbReference type="Gene3D" id="3.40.50.2300">
    <property type="match status" value="2"/>
</dbReference>
<keyword evidence="2 3" id="KW-0732">Signal</keyword>
<dbReference type="Pfam" id="PF13407">
    <property type="entry name" value="Peripla_BP_4"/>
    <property type="match status" value="1"/>
</dbReference>
<evidence type="ECO:0000256" key="1">
    <source>
        <dbReference type="ARBA" id="ARBA00004196"/>
    </source>
</evidence>
<protein>
    <submittedName>
        <fullName evidence="5">Sugar ABC transporter substrate-binding protein</fullName>
    </submittedName>
</protein>
<comment type="caution">
    <text evidence="5">The sequence shown here is derived from an EMBL/GenBank/DDBJ whole genome shotgun (WGS) entry which is preliminary data.</text>
</comment>
<dbReference type="InterPro" id="IPR025997">
    <property type="entry name" value="SBP_2_dom"/>
</dbReference>
<sequence>MKILCGHKSQFLTRVTCLLLVMIVLNACGTSNRTTSSSNTANHTTGCKQVGVLLPDTASSDRWQAKDRPLLNSAITHALPGVKVDIVNAEGNATTQQNQADQALTRGDCILVVAAVDSDQASAIVKNASQQNVPVIAYDRLIQNKHLKCYVSFDNKHVGELQGQYIADHYQDYMQQGQANLVMLNGSQTDNNALLFNQGAMNKLKPLIIAHKINKIYDIFVPDWNNDRARTAMEQALTANQNNIQLVYAANDGLANAAIAALRAQKLNGKVLVTGQDSTMAGIQNILTGNQSMTVYKAITQEATATAQLVAALSRNSNTATLTQGDTTKTQDGTAIPSILETPVIVTKDTIKNTILNDHYMTKEQICQNLPPNTDTQGIC</sequence>
<dbReference type="InterPro" id="IPR028082">
    <property type="entry name" value="Peripla_BP_I"/>
</dbReference>
<dbReference type="PANTHER" id="PTHR30036:SF1">
    <property type="entry name" value="D-XYLOSE-BINDING PERIPLASMIC PROTEIN"/>
    <property type="match status" value="1"/>
</dbReference>
<feature type="domain" description="Periplasmic binding protein" evidence="4">
    <location>
        <begin position="57"/>
        <end position="314"/>
    </location>
</feature>
<dbReference type="PANTHER" id="PTHR30036">
    <property type="entry name" value="D-XYLOSE-BINDING PERIPLASMIC PROTEIN"/>
    <property type="match status" value="1"/>
</dbReference>
<gene>
    <name evidence="5" type="ORF">KDI_41390</name>
</gene>
<name>A0A5A5TH60_9CHLR</name>
<dbReference type="GO" id="GO:0030288">
    <property type="term" value="C:outer membrane-bounded periplasmic space"/>
    <property type="evidence" value="ECO:0007669"/>
    <property type="project" value="TreeGrafter"/>
</dbReference>
<dbReference type="OrthoDB" id="9769193at2"/>
<evidence type="ECO:0000256" key="2">
    <source>
        <dbReference type="ARBA" id="ARBA00022729"/>
    </source>
</evidence>
<dbReference type="RefSeq" id="WP_149403450.1">
    <property type="nucleotide sequence ID" value="NZ_BIXY01000075.1"/>
</dbReference>
<dbReference type="GO" id="GO:0030246">
    <property type="term" value="F:carbohydrate binding"/>
    <property type="evidence" value="ECO:0007669"/>
    <property type="project" value="TreeGrafter"/>
</dbReference>
<comment type="subcellular location">
    <subcellularLocation>
        <location evidence="1">Cell envelope</location>
    </subcellularLocation>
</comment>
<dbReference type="InterPro" id="IPR050555">
    <property type="entry name" value="Bact_Solute-Bind_Prot2"/>
</dbReference>
<feature type="chain" id="PRO_5023099600" evidence="3">
    <location>
        <begin position="28"/>
        <end position="380"/>
    </location>
</feature>
<feature type="signal peptide" evidence="3">
    <location>
        <begin position="1"/>
        <end position="27"/>
    </location>
</feature>
<keyword evidence="6" id="KW-1185">Reference proteome</keyword>
<dbReference type="Proteomes" id="UP000322530">
    <property type="component" value="Unassembled WGS sequence"/>
</dbReference>
<accession>A0A5A5TH60</accession>
<evidence type="ECO:0000313" key="5">
    <source>
        <dbReference type="EMBL" id="GCF10575.1"/>
    </source>
</evidence>